<feature type="domain" description="Cytochrome oxidase subunit II copper A binding" evidence="9">
    <location>
        <begin position="39"/>
        <end position="143"/>
    </location>
</feature>
<dbReference type="EMBL" id="LXWN01000002">
    <property type="protein sequence ID" value="PTL87464.1"/>
    <property type="molecule type" value="Genomic_DNA"/>
</dbReference>
<evidence type="ECO:0000256" key="7">
    <source>
        <dbReference type="ARBA" id="ARBA00023136"/>
    </source>
</evidence>
<dbReference type="OrthoDB" id="3372at2157"/>
<sequence length="143" mass="16394">MSGHSTWPEWVYVGVVIALLCYVGAEAWNIERIVEHVPEDAEIIKVTGQQWIWTFEHEDGTKEIGELHVERGKAYKFEITSKDVIHSFNIHDYVVLLDAVPGRVNTVWFSPTEAGEFDIQCREYCGLIHYNMRGTLIVEEKGA</sequence>
<dbReference type="HOGENOM" id="CLU_1623389_0_0_2"/>
<organism evidence="10 12">
    <name type="scientific">Candidatus Nitrosopelagicus brevis</name>
    <dbReference type="NCBI Taxonomy" id="1410606"/>
    <lineage>
        <taxon>Archaea</taxon>
        <taxon>Nitrososphaerota</taxon>
    </lineage>
</organism>
<dbReference type="STRING" id="1410606.T478_0210"/>
<dbReference type="GO" id="GO:0042773">
    <property type="term" value="P:ATP synthesis coupled electron transport"/>
    <property type="evidence" value="ECO:0007669"/>
    <property type="project" value="TreeGrafter"/>
</dbReference>
<dbReference type="KEGG" id="nbv:T478_0210"/>
<dbReference type="InterPro" id="IPR002429">
    <property type="entry name" value="CcO_II-like_C"/>
</dbReference>
<evidence type="ECO:0000256" key="6">
    <source>
        <dbReference type="ARBA" id="ARBA00023008"/>
    </source>
</evidence>
<evidence type="ECO:0000256" key="4">
    <source>
        <dbReference type="ARBA" id="ARBA00022723"/>
    </source>
</evidence>
<dbReference type="GeneID" id="24816109"/>
<dbReference type="CDD" id="cd13919">
    <property type="entry name" value="CuRO_HCO_II_like_5"/>
    <property type="match status" value="1"/>
</dbReference>
<dbReference type="RefSeq" id="WP_048104497.1">
    <property type="nucleotide sequence ID" value="NZ_CP007026.1"/>
</dbReference>
<evidence type="ECO:0000256" key="1">
    <source>
        <dbReference type="ARBA" id="ARBA00004370"/>
    </source>
</evidence>
<dbReference type="InterPro" id="IPR008972">
    <property type="entry name" value="Cupredoxin"/>
</dbReference>
<protein>
    <submittedName>
        <fullName evidence="10">Cupredoxin-like domain protein</fullName>
    </submittedName>
</protein>
<reference evidence="11" key="2">
    <citation type="submission" date="2016-05" db="EMBL/GenBank/DDBJ databases">
        <authorList>
            <person name="Lavstsen T."/>
            <person name="Jespersen J.S."/>
        </authorList>
    </citation>
    <scope>NUCLEOTIDE SEQUENCE [LARGE SCALE GENOMIC DNA]</scope>
    <source>
        <strain evidence="11">U25</strain>
    </source>
</reference>
<keyword evidence="8" id="KW-0812">Transmembrane</keyword>
<dbReference type="EMBL" id="CP007026">
    <property type="protein sequence ID" value="AJA92250.1"/>
    <property type="molecule type" value="Genomic_DNA"/>
</dbReference>
<dbReference type="PROSITE" id="PS50857">
    <property type="entry name" value="COX2_CUA"/>
    <property type="match status" value="1"/>
</dbReference>
<evidence type="ECO:0000256" key="3">
    <source>
        <dbReference type="ARBA" id="ARBA00022448"/>
    </source>
</evidence>
<evidence type="ECO:0000313" key="13">
    <source>
        <dbReference type="Proteomes" id="UP000241022"/>
    </source>
</evidence>
<proteinExistence type="inferred from homology"/>
<comment type="similarity">
    <text evidence="2">Belongs to the cytochrome c oxidase subunit 2 family.</text>
</comment>
<dbReference type="PROSITE" id="PS00078">
    <property type="entry name" value="COX2"/>
    <property type="match status" value="1"/>
</dbReference>
<reference evidence="10 12" key="1">
    <citation type="journal article" date="2015" name="Proc. Natl. Acad. Sci. U.S.A.">
        <title>Genomic and proteomic characterization of "Candidatus Nitrosopelagicus brevis": An ammonia-oxidizing archaeon from the open ocean.</title>
        <authorList>
            <person name="Santoro A.E."/>
            <person name="Dupont C.L."/>
            <person name="Richter R.A."/>
            <person name="Craig M.T."/>
            <person name="Carini P."/>
            <person name="McIlvin M.R."/>
            <person name="Yang Y."/>
            <person name="Orsi W.D."/>
            <person name="Moran D.M."/>
            <person name="Saito M.A."/>
        </authorList>
    </citation>
    <scope>NUCLEOTIDE SEQUENCE [LARGE SCALE GENOMIC DNA]</scope>
    <source>
        <strain evidence="10">CN25</strain>
        <strain evidence="12">V2</strain>
    </source>
</reference>
<dbReference type="InterPro" id="IPR045187">
    <property type="entry name" value="CcO_II"/>
</dbReference>
<dbReference type="PANTHER" id="PTHR22888">
    <property type="entry name" value="CYTOCHROME C OXIDASE, SUBUNIT II"/>
    <property type="match status" value="1"/>
</dbReference>
<evidence type="ECO:0000313" key="10">
    <source>
        <dbReference type="EMBL" id="AJA92250.1"/>
    </source>
</evidence>
<dbReference type="Proteomes" id="UP000241022">
    <property type="component" value="Unassembled WGS sequence"/>
</dbReference>
<keyword evidence="7 8" id="KW-0472">Membrane</keyword>
<dbReference type="GO" id="GO:0016020">
    <property type="term" value="C:membrane"/>
    <property type="evidence" value="ECO:0007669"/>
    <property type="project" value="UniProtKB-SubCell"/>
</dbReference>
<feature type="transmembrane region" description="Helical" evidence="8">
    <location>
        <begin position="6"/>
        <end position="25"/>
    </location>
</feature>
<reference evidence="11 13" key="3">
    <citation type="submission" date="2018-04" db="EMBL/GenBank/DDBJ databases">
        <title>Transcriptomics of ammonia oxidizing archaea.</title>
        <authorList>
            <person name="Carini P."/>
        </authorList>
    </citation>
    <scope>NUCLEOTIDE SEQUENCE [LARGE SCALE GENOMIC DNA]</scope>
    <source>
        <strain evidence="11 13">U25</strain>
    </source>
</reference>
<comment type="subcellular location">
    <subcellularLocation>
        <location evidence="1">Membrane</location>
    </subcellularLocation>
</comment>
<keyword evidence="13" id="KW-1185">Reference proteome</keyword>
<evidence type="ECO:0000256" key="8">
    <source>
        <dbReference type="SAM" id="Phobius"/>
    </source>
</evidence>
<dbReference type="GO" id="GO:0004129">
    <property type="term" value="F:cytochrome-c oxidase activity"/>
    <property type="evidence" value="ECO:0007669"/>
    <property type="project" value="InterPro"/>
</dbReference>
<keyword evidence="4" id="KW-0479">Metal-binding</keyword>
<name>A0A0A7V6D6_9ARCH</name>
<keyword evidence="5" id="KW-0249">Electron transport</keyword>
<evidence type="ECO:0000313" key="12">
    <source>
        <dbReference type="Proteomes" id="UP000030944"/>
    </source>
</evidence>
<dbReference type="PANTHER" id="PTHR22888:SF9">
    <property type="entry name" value="CYTOCHROME C OXIDASE SUBUNIT 2"/>
    <property type="match status" value="1"/>
</dbReference>
<dbReference type="GO" id="GO:0005507">
    <property type="term" value="F:copper ion binding"/>
    <property type="evidence" value="ECO:0007669"/>
    <property type="project" value="InterPro"/>
</dbReference>
<evidence type="ECO:0000259" key="9">
    <source>
        <dbReference type="PROSITE" id="PS50857"/>
    </source>
</evidence>
<evidence type="ECO:0000256" key="5">
    <source>
        <dbReference type="ARBA" id="ARBA00022982"/>
    </source>
</evidence>
<dbReference type="Pfam" id="PF00116">
    <property type="entry name" value="COX2"/>
    <property type="match status" value="1"/>
</dbReference>
<keyword evidence="3" id="KW-0813">Transport</keyword>
<dbReference type="SUPFAM" id="SSF49503">
    <property type="entry name" value="Cupredoxins"/>
    <property type="match status" value="1"/>
</dbReference>
<evidence type="ECO:0000313" key="11">
    <source>
        <dbReference type="EMBL" id="PTL87464.1"/>
    </source>
</evidence>
<keyword evidence="8" id="KW-1133">Transmembrane helix</keyword>
<dbReference type="InterPro" id="IPR001505">
    <property type="entry name" value="Copper_CuA"/>
</dbReference>
<keyword evidence="6" id="KW-0186">Copper</keyword>
<dbReference type="AlphaFoldDB" id="A0A0A7V6D6"/>
<accession>A0A0A7V6D6</accession>
<evidence type="ECO:0000256" key="2">
    <source>
        <dbReference type="ARBA" id="ARBA00007866"/>
    </source>
</evidence>
<gene>
    <name evidence="11" type="ORF">A7X95_06120</name>
    <name evidence="10" type="ORF">T478_0210</name>
</gene>
<dbReference type="Proteomes" id="UP000030944">
    <property type="component" value="Chromosome"/>
</dbReference>
<dbReference type="Gene3D" id="2.60.40.420">
    <property type="entry name" value="Cupredoxins - blue copper proteins"/>
    <property type="match status" value="1"/>
</dbReference>